<feature type="region of interest" description="Disordered" evidence="1">
    <location>
        <begin position="409"/>
        <end position="437"/>
    </location>
</feature>
<evidence type="ECO:0000313" key="4">
    <source>
        <dbReference type="Proteomes" id="UP000565441"/>
    </source>
</evidence>
<protein>
    <recommendedName>
        <fullName evidence="5">CSC1/OSCA1-like 7TM region domain-containing protein</fullName>
    </recommendedName>
</protein>
<organism evidence="3 4">
    <name type="scientific">Tricholomella constricta</name>
    <dbReference type="NCBI Taxonomy" id="117010"/>
    <lineage>
        <taxon>Eukaryota</taxon>
        <taxon>Fungi</taxon>
        <taxon>Dikarya</taxon>
        <taxon>Basidiomycota</taxon>
        <taxon>Agaricomycotina</taxon>
        <taxon>Agaricomycetes</taxon>
        <taxon>Agaricomycetidae</taxon>
        <taxon>Agaricales</taxon>
        <taxon>Tricholomatineae</taxon>
        <taxon>Lyophyllaceae</taxon>
        <taxon>Tricholomella</taxon>
    </lineage>
</organism>
<sequence length="1423" mass="156030">MSASRLHSPMPIRPRRPHDGWNTTPSGPSGPDIPPNPGSPPIPIPSSPNSDTLPSQQPSSAPTGFTNTIPLPTITEPTTTFTSFTETVVTLISNSDSFPSSGPVSSSSSLSPSSSLTLSASVVFSSETSRREPDLNSRQICIGNGLDSSSEGLIASLVLPSAIGLILWFLFAIVRPRFRQIYGLREWFVKQDLRPKPLGSAFLAFLFPHVPLVPSLPSDISDAGRSTAQDADLFPSDEQLNQRALWISFLIVLGWTFLGLAGALPLYLVSTPCLADNGTAAVFGGAYSTLQDLSLMRLLRLFDNGNVSSANLIKIHARAELTGDPQNARVRVIVLTALTLVLGVLPALWKIIKEFNKLVAYRRAFTEVRCEGKELGWLSASRAPGFVGWGEKRLKDFILKTGLSYSMEPRDGRNGARARNGERRTRGVEERQPLNSSEEANLDVDIQSLFSIGDTQALALLIDERDEILENLEIAETRYIGSFRVTTPDPSIADYEPPPPVDPERPYISRPLPLGQSVTRRTQRGRRRRANPAFAASSLAPTSFVAPSQYYKLRSVQGVSGGRFADSGIDQLPSLTESINSRVIGSRFLEVNRNSVAYGRLPLGSHVVVEKSGQIGPGGNSEAQDESFRFSTIPDPRRFGPNYAIDDSILEEADEYGVRHAQPGHEQDDSYILDDEWVDLSKEAPRDANSEPNGPLPGPSTFRRRPKKEPVASVRRETFPLRGDTKPVQPPHLRLQPSQPFVRPLDGLDFDDLGHVYADITQWRSRLKVINAEIAEAQRDSYNDIADGARIKGWLMVGRGLRFLPGVQLIEGRAKEDIRWDVLQNERSPLDMAVFWAIILVVIVLLAAGLTAASGLALATAPDVAHYLGFLKPLLTADRLPAGLATVFAPAVAATLFISLALYLVHLVANVYGSISISGGQLFVFKITFYILTFVAALWLITVGALLFAFRAFSSDSGTSQSVASGSIYMSILALSIILNVATIFPALLLLQPFSLWHVLRDERQAVTPRQRFRAVYPRTYNPSFATTHRYLIGYVYGRTHSQTGGLLQLWLIKRFGTLLSLQPILLGLIFLSRKFWIEGGILVGSGVAVIVFVEAYTAWKTRLPGRRSLSPITQDSLNTFEIAAWNTSRQAIDEGSTSHGSSNGRNPRLRGSMASVLEMMSLTLAVMPSSTNYRGPVPLQTETLDDLTATERAARTHPDAPPHLPPLPFTDHAEDMAGILYAPELIAPPPIIWLPNDSAGVARSEAIDLQKYHDLAVTLDVRAKEDVMPRRSSSSRRQGSRSTLDDVLDYDTDVEIHSIFARSSLSLELRHIRIVDGKVIRNSGNPGVHKSKPDFCSHPRDSNTYLTFYPLLDPCMSSANSSQLPDVSTDPFVAYSRAIYDYTFALWQESKRAVEESALPDPTANGGKGKRKETAQPTKGQT</sequence>
<feature type="compositionally biased region" description="Low complexity" evidence="1">
    <location>
        <begin position="66"/>
        <end position="77"/>
    </location>
</feature>
<proteinExistence type="predicted"/>
<feature type="region of interest" description="Disordered" evidence="1">
    <location>
        <begin position="1"/>
        <end position="77"/>
    </location>
</feature>
<keyword evidence="2" id="KW-0472">Membrane</keyword>
<feature type="transmembrane region" description="Helical" evidence="2">
    <location>
        <begin position="244"/>
        <end position="268"/>
    </location>
</feature>
<keyword evidence="2" id="KW-0812">Transmembrane</keyword>
<keyword evidence="2" id="KW-1133">Transmembrane helix</keyword>
<evidence type="ECO:0000256" key="1">
    <source>
        <dbReference type="SAM" id="MobiDB-lite"/>
    </source>
</evidence>
<feature type="compositionally biased region" description="Pro residues" evidence="1">
    <location>
        <begin position="31"/>
        <end position="46"/>
    </location>
</feature>
<feature type="transmembrane region" description="Helical" evidence="2">
    <location>
        <begin position="153"/>
        <end position="174"/>
    </location>
</feature>
<feature type="compositionally biased region" description="Basic and acidic residues" evidence="1">
    <location>
        <begin position="708"/>
        <end position="725"/>
    </location>
</feature>
<feature type="transmembrane region" description="Helical" evidence="2">
    <location>
        <begin position="1080"/>
        <end position="1100"/>
    </location>
</feature>
<evidence type="ECO:0000313" key="3">
    <source>
        <dbReference type="EMBL" id="KAF5384989.1"/>
    </source>
</evidence>
<feature type="region of interest" description="Disordered" evidence="1">
    <location>
        <begin position="490"/>
        <end position="512"/>
    </location>
</feature>
<gene>
    <name evidence="3" type="ORF">D9615_001186</name>
</gene>
<name>A0A8H5HKF7_9AGAR</name>
<keyword evidence="4" id="KW-1185">Reference proteome</keyword>
<feature type="compositionally biased region" description="Basic and acidic residues" evidence="1">
    <location>
        <begin position="409"/>
        <end position="432"/>
    </location>
</feature>
<dbReference type="EMBL" id="JAACJP010000004">
    <property type="protein sequence ID" value="KAF5384989.1"/>
    <property type="molecule type" value="Genomic_DNA"/>
</dbReference>
<feature type="compositionally biased region" description="Polar residues" evidence="1">
    <location>
        <begin position="52"/>
        <end position="65"/>
    </location>
</feature>
<feature type="region of interest" description="Disordered" evidence="1">
    <location>
        <begin position="613"/>
        <end position="633"/>
    </location>
</feature>
<accession>A0A8H5HKF7</accession>
<feature type="region of interest" description="Disordered" evidence="1">
    <location>
        <begin position="1396"/>
        <end position="1423"/>
    </location>
</feature>
<comment type="caution">
    <text evidence="3">The sequence shown here is derived from an EMBL/GenBank/DDBJ whole genome shotgun (WGS) entry which is preliminary data.</text>
</comment>
<dbReference type="Proteomes" id="UP000565441">
    <property type="component" value="Unassembled WGS sequence"/>
</dbReference>
<feature type="transmembrane region" description="Helical" evidence="2">
    <location>
        <begin position="880"/>
        <end position="906"/>
    </location>
</feature>
<evidence type="ECO:0000256" key="2">
    <source>
        <dbReference type="SAM" id="Phobius"/>
    </source>
</evidence>
<reference evidence="3 4" key="1">
    <citation type="journal article" date="2020" name="ISME J.">
        <title>Uncovering the hidden diversity of litter-decomposition mechanisms in mushroom-forming fungi.</title>
        <authorList>
            <person name="Floudas D."/>
            <person name="Bentzer J."/>
            <person name="Ahren D."/>
            <person name="Johansson T."/>
            <person name="Persson P."/>
            <person name="Tunlid A."/>
        </authorList>
    </citation>
    <scope>NUCLEOTIDE SEQUENCE [LARGE SCALE GENOMIC DNA]</scope>
    <source>
        <strain evidence="3 4">CBS 661.87</strain>
    </source>
</reference>
<dbReference type="OrthoDB" id="2591106at2759"/>
<feature type="region of interest" description="Disordered" evidence="1">
    <location>
        <begin position="683"/>
        <end position="738"/>
    </location>
</feature>
<feature type="transmembrane region" description="Helical" evidence="2">
    <location>
        <begin position="332"/>
        <end position="352"/>
    </location>
</feature>
<feature type="transmembrane region" description="Helical" evidence="2">
    <location>
        <begin position="833"/>
        <end position="860"/>
    </location>
</feature>
<evidence type="ECO:0008006" key="5">
    <source>
        <dbReference type="Google" id="ProtNLM"/>
    </source>
</evidence>
<feature type="transmembrane region" description="Helical" evidence="2">
    <location>
        <begin position="968"/>
        <end position="991"/>
    </location>
</feature>
<feature type="transmembrane region" description="Helical" evidence="2">
    <location>
        <begin position="927"/>
        <end position="948"/>
    </location>
</feature>